<name>A0ABV0BZ73_9SPHI</name>
<feature type="domain" description="FecR protein" evidence="2">
    <location>
        <begin position="130"/>
        <end position="222"/>
    </location>
</feature>
<proteinExistence type="predicted"/>
<evidence type="ECO:0000313" key="5">
    <source>
        <dbReference type="Proteomes" id="UP001409291"/>
    </source>
</evidence>
<evidence type="ECO:0000256" key="1">
    <source>
        <dbReference type="SAM" id="Phobius"/>
    </source>
</evidence>
<dbReference type="InterPro" id="IPR006860">
    <property type="entry name" value="FecR"/>
</dbReference>
<gene>
    <name evidence="4" type="ORF">ABE541_21275</name>
</gene>
<dbReference type="PANTHER" id="PTHR30273:SF2">
    <property type="entry name" value="PROTEIN FECR"/>
    <property type="match status" value="1"/>
</dbReference>
<comment type="caution">
    <text evidence="4">The sequence shown here is derived from an EMBL/GenBank/DDBJ whole genome shotgun (WGS) entry which is preliminary data.</text>
</comment>
<keyword evidence="1" id="KW-1133">Transmembrane helix</keyword>
<keyword evidence="1" id="KW-0812">Transmembrane</keyword>
<dbReference type="EMBL" id="JBDJNQ010000012">
    <property type="protein sequence ID" value="MEN5379812.1"/>
    <property type="molecule type" value="Genomic_DNA"/>
</dbReference>
<evidence type="ECO:0000259" key="3">
    <source>
        <dbReference type="Pfam" id="PF16344"/>
    </source>
</evidence>
<keyword evidence="5" id="KW-1185">Reference proteome</keyword>
<dbReference type="Proteomes" id="UP001409291">
    <property type="component" value="Unassembled WGS sequence"/>
</dbReference>
<feature type="domain" description="Protein FecR C-terminal" evidence="3">
    <location>
        <begin position="298"/>
        <end position="361"/>
    </location>
</feature>
<dbReference type="InterPro" id="IPR032508">
    <property type="entry name" value="FecR_C"/>
</dbReference>
<keyword evidence="1" id="KW-0472">Membrane</keyword>
<dbReference type="PIRSF" id="PIRSF018266">
    <property type="entry name" value="FecR"/>
    <property type="match status" value="1"/>
</dbReference>
<reference evidence="4 5" key="1">
    <citation type="submission" date="2024-04" db="EMBL/GenBank/DDBJ databases">
        <title>WGS of bacteria from Torrens River.</title>
        <authorList>
            <person name="Wyrsch E.R."/>
            <person name="Drigo B."/>
        </authorList>
    </citation>
    <scope>NUCLEOTIDE SEQUENCE [LARGE SCALE GENOMIC DNA]</scope>
    <source>
        <strain evidence="4 5">TWI391</strain>
    </source>
</reference>
<sequence length="362" mass="42613">MSQKDYNNIEDFLIDDTFQKYCSGENKSCIQYWEQYIVNHPEQLETIQHAKRLYQVLVGNKPAVNERLEHMKARLKEEKNELSIFSWHLSHLFRIAAVLALFGFAYFWYTQFYSKRIEPLDQFVAAQIFETKKGEKKTFDLPDGTTITLNSDSKLELDKDFNDHARHVYLTGEGFFEVKKDKEKPFVVYANDFDISVLGTTFNVKSYPNDGTSEAFLVEGLIEMRSKGINENSMIIKPNQKIILYKNQFIEAKKDPAVKKEALKSNVKEIKIQDFSVDEPAVSSKEIAWKDNRLEIMDQDFESLRHTLERWYDVDIEIKNRNLEDYRFTATFSKENINQVLNALQKVEPFNYEIYGRKITIY</sequence>
<dbReference type="Pfam" id="PF04773">
    <property type="entry name" value="FecR"/>
    <property type="match status" value="1"/>
</dbReference>
<accession>A0ABV0BZ73</accession>
<evidence type="ECO:0000259" key="2">
    <source>
        <dbReference type="Pfam" id="PF04773"/>
    </source>
</evidence>
<feature type="transmembrane region" description="Helical" evidence="1">
    <location>
        <begin position="92"/>
        <end position="109"/>
    </location>
</feature>
<dbReference type="Gene3D" id="2.60.120.1440">
    <property type="match status" value="1"/>
</dbReference>
<evidence type="ECO:0000313" key="4">
    <source>
        <dbReference type="EMBL" id="MEN5379812.1"/>
    </source>
</evidence>
<organism evidence="4 5">
    <name type="scientific">Sphingobacterium kitahiroshimense</name>
    <dbReference type="NCBI Taxonomy" id="470446"/>
    <lineage>
        <taxon>Bacteria</taxon>
        <taxon>Pseudomonadati</taxon>
        <taxon>Bacteroidota</taxon>
        <taxon>Sphingobacteriia</taxon>
        <taxon>Sphingobacteriales</taxon>
        <taxon>Sphingobacteriaceae</taxon>
        <taxon>Sphingobacterium</taxon>
    </lineage>
</organism>
<protein>
    <submittedName>
        <fullName evidence="4">FecR family protein</fullName>
    </submittedName>
</protein>
<dbReference type="RefSeq" id="WP_132772196.1">
    <property type="nucleotide sequence ID" value="NZ_JAOQNK010000001.1"/>
</dbReference>
<dbReference type="Pfam" id="PF16344">
    <property type="entry name" value="FecR_C"/>
    <property type="match status" value="1"/>
</dbReference>
<dbReference type="Gene3D" id="3.55.50.30">
    <property type="match status" value="1"/>
</dbReference>
<dbReference type="PANTHER" id="PTHR30273">
    <property type="entry name" value="PERIPLASMIC SIGNAL SENSOR AND SIGMA FACTOR ACTIVATOR FECR-RELATED"/>
    <property type="match status" value="1"/>
</dbReference>
<dbReference type="InterPro" id="IPR012373">
    <property type="entry name" value="Ferrdict_sens_TM"/>
</dbReference>